<evidence type="ECO:0000256" key="7">
    <source>
        <dbReference type="ARBA" id="ARBA00023077"/>
    </source>
</evidence>
<dbReference type="InterPro" id="IPR000531">
    <property type="entry name" value="Beta-barrel_TonB"/>
</dbReference>
<feature type="chain" id="PRO_5019409066" evidence="13">
    <location>
        <begin position="29"/>
        <end position="736"/>
    </location>
</feature>
<evidence type="ECO:0000256" key="11">
    <source>
        <dbReference type="PROSITE-ProRule" id="PRU01360"/>
    </source>
</evidence>
<evidence type="ECO:0000256" key="4">
    <source>
        <dbReference type="ARBA" id="ARBA00022452"/>
    </source>
</evidence>
<evidence type="ECO:0000256" key="6">
    <source>
        <dbReference type="ARBA" id="ARBA00022729"/>
    </source>
</evidence>
<dbReference type="InterPro" id="IPR012910">
    <property type="entry name" value="Plug_dom"/>
</dbReference>
<evidence type="ECO:0000256" key="9">
    <source>
        <dbReference type="ARBA" id="ARBA00023170"/>
    </source>
</evidence>
<keyword evidence="3 11" id="KW-0813">Transport</keyword>
<evidence type="ECO:0000256" key="12">
    <source>
        <dbReference type="RuleBase" id="RU003357"/>
    </source>
</evidence>
<keyword evidence="10 11" id="KW-0998">Cell outer membrane</keyword>
<protein>
    <submittedName>
        <fullName evidence="16">Probable hemoglobin and hemoglobin-haptoglobin-binding protein 3</fullName>
    </submittedName>
</protein>
<reference evidence="16 17" key="1">
    <citation type="submission" date="2018-12" db="EMBL/GenBank/DDBJ databases">
        <authorList>
            <consortium name="Pathogen Informatics"/>
        </authorList>
    </citation>
    <scope>NUCLEOTIDE SEQUENCE [LARGE SCALE GENOMIC DNA]</scope>
    <source>
        <strain evidence="16 17">NCTC12905</strain>
    </source>
</reference>
<dbReference type="Gene3D" id="2.40.170.20">
    <property type="entry name" value="TonB-dependent receptor, beta-barrel domain"/>
    <property type="match status" value="1"/>
</dbReference>
<proteinExistence type="inferred from homology"/>
<evidence type="ECO:0000313" key="17">
    <source>
        <dbReference type="Proteomes" id="UP000274201"/>
    </source>
</evidence>
<dbReference type="PROSITE" id="PS52016">
    <property type="entry name" value="TONB_DEPENDENT_REC_3"/>
    <property type="match status" value="1"/>
</dbReference>
<keyword evidence="9" id="KW-0675">Receptor</keyword>
<comment type="subcellular location">
    <subcellularLocation>
        <location evidence="1 11">Cell outer membrane</location>
        <topology evidence="1 11">Multi-pass membrane protein</topology>
    </subcellularLocation>
</comment>
<keyword evidence="5 11" id="KW-0812">Transmembrane</keyword>
<feature type="domain" description="TonB-dependent receptor-like beta-barrel" evidence="14">
    <location>
        <begin position="249"/>
        <end position="698"/>
    </location>
</feature>
<dbReference type="Pfam" id="PF07715">
    <property type="entry name" value="Plug"/>
    <property type="match status" value="1"/>
</dbReference>
<keyword evidence="6 13" id="KW-0732">Signal</keyword>
<gene>
    <name evidence="16" type="ORF">NCTC12905_00772</name>
</gene>
<accession>A0A448V5S7</accession>
<keyword evidence="7 12" id="KW-0798">TonB box</keyword>
<dbReference type="GO" id="GO:0009279">
    <property type="term" value="C:cell outer membrane"/>
    <property type="evidence" value="ECO:0007669"/>
    <property type="project" value="UniProtKB-SubCell"/>
</dbReference>
<dbReference type="InterPro" id="IPR039426">
    <property type="entry name" value="TonB-dep_rcpt-like"/>
</dbReference>
<dbReference type="CDD" id="cd01347">
    <property type="entry name" value="ligand_gated_channel"/>
    <property type="match status" value="1"/>
</dbReference>
<dbReference type="PANTHER" id="PTHR30069">
    <property type="entry name" value="TONB-DEPENDENT OUTER MEMBRANE RECEPTOR"/>
    <property type="match status" value="1"/>
</dbReference>
<dbReference type="OrthoDB" id="9796221at2"/>
<keyword evidence="8 11" id="KW-0472">Membrane</keyword>
<dbReference type="GO" id="GO:0015344">
    <property type="term" value="F:siderophore uptake transmembrane transporter activity"/>
    <property type="evidence" value="ECO:0007669"/>
    <property type="project" value="TreeGrafter"/>
</dbReference>
<dbReference type="Pfam" id="PF00593">
    <property type="entry name" value="TonB_dep_Rec_b-barrel"/>
    <property type="match status" value="1"/>
</dbReference>
<evidence type="ECO:0000256" key="2">
    <source>
        <dbReference type="ARBA" id="ARBA00009810"/>
    </source>
</evidence>
<dbReference type="Proteomes" id="UP000274201">
    <property type="component" value="Chromosome"/>
</dbReference>
<dbReference type="AlphaFoldDB" id="A0A448V5S7"/>
<comment type="similarity">
    <text evidence="2 11 12">Belongs to the TonB-dependent receptor family.</text>
</comment>
<evidence type="ECO:0000259" key="15">
    <source>
        <dbReference type="Pfam" id="PF07715"/>
    </source>
</evidence>
<dbReference type="Gene3D" id="2.170.130.10">
    <property type="entry name" value="TonB-dependent receptor, plug domain"/>
    <property type="match status" value="1"/>
</dbReference>
<dbReference type="SUPFAM" id="SSF56935">
    <property type="entry name" value="Porins"/>
    <property type="match status" value="1"/>
</dbReference>
<dbReference type="NCBIfam" id="TIGR01785">
    <property type="entry name" value="TonB-hemin"/>
    <property type="match status" value="1"/>
</dbReference>
<evidence type="ECO:0000256" key="5">
    <source>
        <dbReference type="ARBA" id="ARBA00022692"/>
    </source>
</evidence>
<dbReference type="NCBIfam" id="TIGR01786">
    <property type="entry name" value="TonB-hemlactrns"/>
    <property type="match status" value="1"/>
</dbReference>
<dbReference type="GO" id="GO:0044718">
    <property type="term" value="P:siderophore transmembrane transport"/>
    <property type="evidence" value="ECO:0007669"/>
    <property type="project" value="TreeGrafter"/>
</dbReference>
<dbReference type="InterPro" id="IPR036942">
    <property type="entry name" value="Beta-barrel_TonB_sf"/>
</dbReference>
<evidence type="ECO:0000313" key="16">
    <source>
        <dbReference type="EMBL" id="VEJ45124.1"/>
    </source>
</evidence>
<dbReference type="RefSeq" id="WP_126602964.1">
    <property type="nucleotide sequence ID" value="NZ_LR134529.1"/>
</dbReference>
<dbReference type="STRING" id="1094497.BVwin_04350"/>
<evidence type="ECO:0000256" key="8">
    <source>
        <dbReference type="ARBA" id="ARBA00023136"/>
    </source>
</evidence>
<feature type="domain" description="TonB-dependent receptor plug" evidence="15">
    <location>
        <begin position="62"/>
        <end position="167"/>
    </location>
</feature>
<organism evidence="16 17">
    <name type="scientific">Bartonella vinsonii</name>
    <name type="common">Rochalimaea vinsonii</name>
    <dbReference type="NCBI Taxonomy" id="33047"/>
    <lineage>
        <taxon>Bacteria</taxon>
        <taxon>Pseudomonadati</taxon>
        <taxon>Pseudomonadota</taxon>
        <taxon>Alphaproteobacteria</taxon>
        <taxon>Hyphomicrobiales</taxon>
        <taxon>Bartonellaceae</taxon>
        <taxon>Bartonella</taxon>
    </lineage>
</organism>
<dbReference type="InterPro" id="IPR037066">
    <property type="entry name" value="Plug_dom_sf"/>
</dbReference>
<keyword evidence="4 11" id="KW-1134">Transmembrane beta strand</keyword>
<evidence type="ECO:0000256" key="13">
    <source>
        <dbReference type="SAM" id="SignalP"/>
    </source>
</evidence>
<evidence type="ECO:0000256" key="3">
    <source>
        <dbReference type="ARBA" id="ARBA00022448"/>
    </source>
</evidence>
<dbReference type="InterPro" id="IPR011276">
    <property type="entry name" value="TonB_haem/Hb_rcpt"/>
</dbReference>
<dbReference type="GO" id="GO:0015232">
    <property type="term" value="F:heme transmembrane transporter activity"/>
    <property type="evidence" value="ECO:0007669"/>
    <property type="project" value="InterPro"/>
</dbReference>
<dbReference type="InterPro" id="IPR010949">
    <property type="entry name" value="TonB_Hb/transfer/lactofer_rcpt"/>
</dbReference>
<evidence type="ECO:0000256" key="1">
    <source>
        <dbReference type="ARBA" id="ARBA00004571"/>
    </source>
</evidence>
<dbReference type="PANTHER" id="PTHR30069:SF29">
    <property type="entry name" value="HEMOGLOBIN AND HEMOGLOBIN-HAPTOGLOBIN-BINDING PROTEIN 1-RELATED"/>
    <property type="match status" value="1"/>
</dbReference>
<evidence type="ECO:0000256" key="10">
    <source>
        <dbReference type="ARBA" id="ARBA00023237"/>
    </source>
</evidence>
<feature type="signal peptide" evidence="13">
    <location>
        <begin position="1"/>
        <end position="28"/>
    </location>
</feature>
<evidence type="ECO:0000259" key="14">
    <source>
        <dbReference type="Pfam" id="PF00593"/>
    </source>
</evidence>
<dbReference type="EMBL" id="LR134529">
    <property type="protein sequence ID" value="VEJ45124.1"/>
    <property type="molecule type" value="Genomic_DNA"/>
</dbReference>
<name>A0A448V5S7_BARVI</name>
<sequence>MRIRRKNIHKSCLILSALSVCIPSFVFAQNKENSAITELKPIVIKGKKIEGASGSVTILTDRKTAKDIDEKQISGIHEISRLDPSVAYNSGKNGFVIRGLNGNRVLTTMDGIVLPWLSDILRDDMMRGSTGTTTTGNTTFDFSSISTFDVIQGSDSSLYGSGALGGVVALRTLNPEDLITEEKNWGSLIKGGYHSVDNSWRINQAFAVRAQQTFLLFQGSHEQGNERKNMGTIEGYQERTRKNPAHFDQNNLLFKVHQYFNENHRLGFTAERFDYNKNTHSLNMSERYYSPGSVYNQENKRRERLSLSYDYNGNGNSLFDAFQGQLYWLKQSNNDTMSGVRVRAPKGDYLIDNLVRNTNYGLNIHASKKVNISTVSHTLKLATDVSSSQFHHYLLGRDNCHLKENAQGCLFVPANRSDSPDTKSYNFGFAFEDEIGFSHNRFRVTPGVRYDWYQHIPQKTSAYEKALISDQFPPERNGSHFSPKLRMEWDVRNQVTFYAQWAQAFRAPRVSELYVSYIRPSAYYVKGNPDLKAETSNGYDVGIRYGNKSFGGSLSGFVNQYKNFIDTMDKGPSEEFRMKRLHYMNRSNVRISGVEAKMHLALNSGFRSNFALVYSQGKDLDKNEYLSSIPPLKTVVGLGYAKEFWGADVILTSSVKRDKATQESSYPKVLGYNIVDISGWWKPFGEKGLVVRAGVYNLFNTKYWNVSDLPSSKSATPDDYYSQPGRNFKVSFVQKF</sequence>